<dbReference type="InterPro" id="IPR000623">
    <property type="entry name" value="Shikimate_kinase/TSH1"/>
</dbReference>
<dbReference type="Gene3D" id="3.40.50.300">
    <property type="entry name" value="P-loop containing nucleotide triphosphate hydrolases"/>
    <property type="match status" value="1"/>
</dbReference>
<protein>
    <recommendedName>
        <fullName evidence="2">shikimate kinase</fullName>
        <ecNumber evidence="2">2.7.1.71</ecNumber>
    </recommendedName>
</protein>
<dbReference type="InterPro" id="IPR023000">
    <property type="entry name" value="Shikimate_kinase_CS"/>
</dbReference>
<proteinExistence type="inferred from homology"/>
<dbReference type="GO" id="GO:0009073">
    <property type="term" value="P:aromatic amino acid family biosynthetic process"/>
    <property type="evidence" value="ECO:0007669"/>
    <property type="project" value="UniProtKB-KW"/>
</dbReference>
<comment type="pathway">
    <text evidence="1">Metabolic intermediate biosynthesis; chorismate biosynthesis; chorismate from D-erythrose 4-phosphate and phosphoenolpyruvate: step 5/7.</text>
</comment>
<dbReference type="HAMAP" id="MF_00109">
    <property type="entry name" value="Shikimate_kinase"/>
    <property type="match status" value="1"/>
</dbReference>
<organism evidence="10 11">
    <name type="scientific">Penicillium frequentans</name>
    <dbReference type="NCBI Taxonomy" id="3151616"/>
    <lineage>
        <taxon>Eukaryota</taxon>
        <taxon>Fungi</taxon>
        <taxon>Dikarya</taxon>
        <taxon>Ascomycota</taxon>
        <taxon>Pezizomycotina</taxon>
        <taxon>Eurotiomycetes</taxon>
        <taxon>Eurotiomycetidae</taxon>
        <taxon>Eurotiales</taxon>
        <taxon>Aspergillaceae</taxon>
        <taxon>Penicillium</taxon>
    </lineage>
</organism>
<keyword evidence="8" id="KW-0057">Aromatic amino acid biosynthesis</keyword>
<dbReference type="InterPro" id="IPR031322">
    <property type="entry name" value="Shikimate/glucono_kinase"/>
</dbReference>
<dbReference type="CDD" id="cd00464">
    <property type="entry name" value="SK"/>
    <property type="match status" value="1"/>
</dbReference>
<dbReference type="GO" id="GO:0005524">
    <property type="term" value="F:ATP binding"/>
    <property type="evidence" value="ECO:0007669"/>
    <property type="project" value="UniProtKB-KW"/>
</dbReference>
<dbReference type="Proteomes" id="UP001220324">
    <property type="component" value="Unassembled WGS sequence"/>
</dbReference>
<keyword evidence="7" id="KW-0067">ATP-binding</keyword>
<evidence type="ECO:0000256" key="8">
    <source>
        <dbReference type="ARBA" id="ARBA00023141"/>
    </source>
</evidence>
<keyword evidence="3" id="KW-0028">Amino-acid biosynthesis</keyword>
<evidence type="ECO:0000256" key="9">
    <source>
        <dbReference type="ARBA" id="ARBA00048567"/>
    </source>
</evidence>
<keyword evidence="6" id="KW-0418">Kinase</keyword>
<evidence type="ECO:0000313" key="10">
    <source>
        <dbReference type="EMBL" id="KAJ5531873.1"/>
    </source>
</evidence>
<dbReference type="GO" id="GO:0003866">
    <property type="term" value="F:3-phosphoshikimate 1-carboxyvinyltransferase activity"/>
    <property type="evidence" value="ECO:0007669"/>
    <property type="project" value="TreeGrafter"/>
</dbReference>
<dbReference type="SUPFAM" id="SSF52540">
    <property type="entry name" value="P-loop containing nucleoside triphosphate hydrolases"/>
    <property type="match status" value="1"/>
</dbReference>
<evidence type="ECO:0000256" key="3">
    <source>
        <dbReference type="ARBA" id="ARBA00022605"/>
    </source>
</evidence>
<dbReference type="InterPro" id="IPR027417">
    <property type="entry name" value="P-loop_NTPase"/>
</dbReference>
<dbReference type="EMBL" id="JAQIZZ010000007">
    <property type="protein sequence ID" value="KAJ5531873.1"/>
    <property type="molecule type" value="Genomic_DNA"/>
</dbReference>
<evidence type="ECO:0000256" key="5">
    <source>
        <dbReference type="ARBA" id="ARBA00022741"/>
    </source>
</evidence>
<evidence type="ECO:0000256" key="2">
    <source>
        <dbReference type="ARBA" id="ARBA00012154"/>
    </source>
</evidence>
<dbReference type="PANTHER" id="PTHR21090">
    <property type="entry name" value="AROM/DEHYDROQUINATE SYNTHASE"/>
    <property type="match status" value="1"/>
</dbReference>
<dbReference type="PANTHER" id="PTHR21090:SF5">
    <property type="entry name" value="PENTAFUNCTIONAL AROM POLYPEPTIDE"/>
    <property type="match status" value="1"/>
</dbReference>
<gene>
    <name evidence="10" type="ORF">N7494_008425</name>
</gene>
<evidence type="ECO:0000256" key="6">
    <source>
        <dbReference type="ARBA" id="ARBA00022777"/>
    </source>
</evidence>
<dbReference type="PROSITE" id="PS01128">
    <property type="entry name" value="SHIKIMATE_KINASE"/>
    <property type="match status" value="1"/>
</dbReference>
<dbReference type="GO" id="GO:0004765">
    <property type="term" value="F:shikimate kinase activity"/>
    <property type="evidence" value="ECO:0007669"/>
    <property type="project" value="UniProtKB-EC"/>
</dbReference>
<evidence type="ECO:0000256" key="7">
    <source>
        <dbReference type="ARBA" id="ARBA00022840"/>
    </source>
</evidence>
<reference evidence="10 11" key="1">
    <citation type="journal article" date="2023" name="IMA Fungus">
        <title>Comparative genomic study of the Penicillium genus elucidates a diverse pangenome and 15 lateral gene transfer events.</title>
        <authorList>
            <person name="Petersen C."/>
            <person name="Sorensen T."/>
            <person name="Nielsen M.R."/>
            <person name="Sondergaard T.E."/>
            <person name="Sorensen J.L."/>
            <person name="Fitzpatrick D.A."/>
            <person name="Frisvad J.C."/>
            <person name="Nielsen K.L."/>
        </authorList>
    </citation>
    <scope>NUCLEOTIDE SEQUENCE [LARGE SCALE GENOMIC DNA]</scope>
    <source>
        <strain evidence="10 11">IBT 35679</strain>
    </source>
</reference>
<sequence>MNNYQNISTKSSKSAPHNNMKDHQSIFVIGMRGTGKTTMGRWLAELLSWTFIDLDEMIAEQNKLKNAELIRRFGWASFRPLEVAALKEVMRTKPRSHVVSCGGGIVETEEARRLLKEWHTKGIVLLVHRDMTQVAEYLLADNTRHKLPQDIQEIYERRKPWYDECSNVSYLSPRSHDGDGIPQHFERFVSDMKRRALEDGDNSS</sequence>
<accession>A0AAD6GCF9</accession>
<evidence type="ECO:0000313" key="11">
    <source>
        <dbReference type="Proteomes" id="UP001220324"/>
    </source>
</evidence>
<keyword evidence="11" id="KW-1185">Reference proteome</keyword>
<comment type="caution">
    <text evidence="10">The sequence shown here is derived from an EMBL/GenBank/DDBJ whole genome shotgun (WGS) entry which is preliminary data.</text>
</comment>
<keyword evidence="4" id="KW-0808">Transferase</keyword>
<dbReference type="GO" id="GO:0008652">
    <property type="term" value="P:amino acid biosynthetic process"/>
    <property type="evidence" value="ECO:0007669"/>
    <property type="project" value="UniProtKB-KW"/>
</dbReference>
<evidence type="ECO:0000256" key="1">
    <source>
        <dbReference type="ARBA" id="ARBA00004842"/>
    </source>
</evidence>
<dbReference type="PRINTS" id="PR01100">
    <property type="entry name" value="SHIKIMTKNASE"/>
</dbReference>
<dbReference type="EC" id="2.7.1.71" evidence="2"/>
<evidence type="ECO:0000256" key="4">
    <source>
        <dbReference type="ARBA" id="ARBA00022679"/>
    </source>
</evidence>
<keyword evidence="5" id="KW-0547">Nucleotide-binding</keyword>
<dbReference type="Pfam" id="PF01202">
    <property type="entry name" value="SKI"/>
    <property type="match status" value="1"/>
</dbReference>
<dbReference type="AlphaFoldDB" id="A0AAD6GCF9"/>
<name>A0AAD6GCF9_9EURO</name>
<comment type="catalytic activity">
    <reaction evidence="9">
        <text>shikimate + ATP = 3-phosphoshikimate + ADP + H(+)</text>
        <dbReference type="Rhea" id="RHEA:13121"/>
        <dbReference type="ChEBI" id="CHEBI:15378"/>
        <dbReference type="ChEBI" id="CHEBI:30616"/>
        <dbReference type="ChEBI" id="CHEBI:36208"/>
        <dbReference type="ChEBI" id="CHEBI:145989"/>
        <dbReference type="ChEBI" id="CHEBI:456216"/>
        <dbReference type="EC" id="2.7.1.71"/>
    </reaction>
</comment>
<dbReference type="GO" id="GO:0009423">
    <property type="term" value="P:chorismate biosynthetic process"/>
    <property type="evidence" value="ECO:0007669"/>
    <property type="project" value="TreeGrafter"/>
</dbReference>
<dbReference type="FunFam" id="3.40.50.300:FF:001256">
    <property type="entry name" value="Pentafunctional AROM polypeptide"/>
    <property type="match status" value="1"/>
</dbReference>